<dbReference type="EMBL" id="KV427638">
    <property type="protein sequence ID" value="KZT04147.1"/>
    <property type="molecule type" value="Genomic_DNA"/>
</dbReference>
<keyword evidence="1" id="KW-0812">Transmembrane</keyword>
<accession>A0A165D4Q5</accession>
<proteinExistence type="predicted"/>
<dbReference type="Proteomes" id="UP000076871">
    <property type="component" value="Unassembled WGS sequence"/>
</dbReference>
<feature type="transmembrane region" description="Helical" evidence="1">
    <location>
        <begin position="29"/>
        <end position="49"/>
    </location>
</feature>
<evidence type="ECO:0000256" key="1">
    <source>
        <dbReference type="SAM" id="Phobius"/>
    </source>
</evidence>
<dbReference type="RefSeq" id="XP_040761887.1">
    <property type="nucleotide sequence ID" value="XM_040910836.1"/>
</dbReference>
<feature type="transmembrane region" description="Helical" evidence="1">
    <location>
        <begin position="203"/>
        <end position="225"/>
    </location>
</feature>
<protein>
    <recommendedName>
        <fullName evidence="4">UbiA prenyltransferase</fullName>
    </recommendedName>
</protein>
<dbReference type="STRING" id="1314785.A0A165D4Q5"/>
<dbReference type="GeneID" id="63827865"/>
<evidence type="ECO:0000313" key="2">
    <source>
        <dbReference type="EMBL" id="KZT04147.1"/>
    </source>
</evidence>
<name>A0A165D4Q5_9APHY</name>
<feature type="transmembrane region" description="Helical" evidence="1">
    <location>
        <begin position="177"/>
        <end position="197"/>
    </location>
</feature>
<sequence>MPHIAASMKTVLHHAYTIYLFTKSDLKTIFFPILLFALASVPNTTPTRFMHASFWVWLHLLQFSRTLRWLILPACLTLSMIHGVFSIGTIFSICVILHNECLLDSHWFTRNVLNALAYALFDAGATYIACSDDSAAFSPRVVSAQYMSVLIVLTTVHAQDFRDEAGDRLQKRYTIPVVMPHIGRVSMLLFLVAWSFVLCAMCRLSWCQFAVMLALAVLTGGRFYLIHTAKADRLSYTIYNMRGLLSDGIWLALARIAPLYGSPIFS</sequence>
<keyword evidence="1" id="KW-1133">Transmembrane helix</keyword>
<feature type="transmembrane region" description="Helical" evidence="1">
    <location>
        <begin position="69"/>
        <end position="97"/>
    </location>
</feature>
<dbReference type="CDD" id="cd13965">
    <property type="entry name" value="PT_UbiA_3"/>
    <property type="match status" value="1"/>
</dbReference>
<keyword evidence="1" id="KW-0472">Membrane</keyword>
<gene>
    <name evidence="2" type="ORF">LAESUDRAFT_737997</name>
</gene>
<reference evidence="2 3" key="1">
    <citation type="journal article" date="2016" name="Mol. Biol. Evol.">
        <title>Comparative Genomics of Early-Diverging Mushroom-Forming Fungi Provides Insights into the Origins of Lignocellulose Decay Capabilities.</title>
        <authorList>
            <person name="Nagy L.G."/>
            <person name="Riley R."/>
            <person name="Tritt A."/>
            <person name="Adam C."/>
            <person name="Daum C."/>
            <person name="Floudas D."/>
            <person name="Sun H."/>
            <person name="Yadav J.S."/>
            <person name="Pangilinan J."/>
            <person name="Larsson K.H."/>
            <person name="Matsuura K."/>
            <person name="Barry K."/>
            <person name="Labutti K."/>
            <person name="Kuo R."/>
            <person name="Ohm R.A."/>
            <person name="Bhattacharya S.S."/>
            <person name="Shirouzu T."/>
            <person name="Yoshinaga Y."/>
            <person name="Martin F.M."/>
            <person name="Grigoriev I.V."/>
            <person name="Hibbett D.S."/>
        </authorList>
    </citation>
    <scope>NUCLEOTIDE SEQUENCE [LARGE SCALE GENOMIC DNA]</scope>
    <source>
        <strain evidence="2 3">93-53</strain>
    </source>
</reference>
<dbReference type="InParanoid" id="A0A165D4Q5"/>
<evidence type="ECO:0000313" key="3">
    <source>
        <dbReference type="Proteomes" id="UP000076871"/>
    </source>
</evidence>
<evidence type="ECO:0008006" key="4">
    <source>
        <dbReference type="Google" id="ProtNLM"/>
    </source>
</evidence>
<organism evidence="2 3">
    <name type="scientific">Laetiporus sulphureus 93-53</name>
    <dbReference type="NCBI Taxonomy" id="1314785"/>
    <lineage>
        <taxon>Eukaryota</taxon>
        <taxon>Fungi</taxon>
        <taxon>Dikarya</taxon>
        <taxon>Basidiomycota</taxon>
        <taxon>Agaricomycotina</taxon>
        <taxon>Agaricomycetes</taxon>
        <taxon>Polyporales</taxon>
        <taxon>Laetiporus</taxon>
    </lineage>
</organism>
<keyword evidence="3" id="KW-1185">Reference proteome</keyword>
<dbReference type="OrthoDB" id="434972at2759"/>
<dbReference type="AlphaFoldDB" id="A0A165D4Q5"/>